<dbReference type="Proteomes" id="UP000614287">
    <property type="component" value="Unassembled WGS sequence"/>
</dbReference>
<evidence type="ECO:0000256" key="2">
    <source>
        <dbReference type="SAM" id="Phobius"/>
    </source>
</evidence>
<keyword evidence="4" id="KW-1185">Reference proteome</keyword>
<evidence type="ECO:0000313" key="3">
    <source>
        <dbReference type="EMBL" id="GHA73612.1"/>
    </source>
</evidence>
<feature type="compositionally biased region" description="Polar residues" evidence="1">
    <location>
        <begin position="59"/>
        <end position="68"/>
    </location>
</feature>
<protein>
    <submittedName>
        <fullName evidence="3">Uncharacterized protein</fullName>
    </submittedName>
</protein>
<proteinExistence type="predicted"/>
<dbReference type="RefSeq" id="WP_189493167.1">
    <property type="nucleotide sequence ID" value="NZ_BMZG01000006.1"/>
</dbReference>
<organism evidence="3 4">
    <name type="scientific">Formosimonas limnophila</name>
    <dbReference type="NCBI Taxonomy" id="1384487"/>
    <lineage>
        <taxon>Bacteria</taxon>
        <taxon>Pseudomonadati</taxon>
        <taxon>Pseudomonadota</taxon>
        <taxon>Betaproteobacteria</taxon>
        <taxon>Burkholderiales</taxon>
        <taxon>Burkholderiaceae</taxon>
        <taxon>Formosimonas</taxon>
    </lineage>
</organism>
<dbReference type="EMBL" id="BMZG01000006">
    <property type="protein sequence ID" value="GHA73612.1"/>
    <property type="molecule type" value="Genomic_DNA"/>
</dbReference>
<feature type="compositionally biased region" description="Low complexity" evidence="1">
    <location>
        <begin position="159"/>
        <end position="168"/>
    </location>
</feature>
<sequence>MNTTKHTLRAQLNHRQSGGMLLNIGIGIVLGLLAALLAVFLIMNGDGGPFKNNNNTNTLDNAGQSTDPNAPLYGAPAPTLDPNTNVEASPGDGADVLTGSGAATTAARKTGKPAAVKTPESDPLASIIKGSSDKAEVKPTDKPADKPATQPISQPISQPADKPVAVPKPVTPKPAPDAN</sequence>
<feature type="compositionally biased region" description="Pro residues" evidence="1">
    <location>
        <begin position="169"/>
        <end position="179"/>
    </location>
</feature>
<feature type="compositionally biased region" description="Low complexity" evidence="1">
    <location>
        <begin position="98"/>
        <end position="115"/>
    </location>
</feature>
<keyword evidence="2" id="KW-1133">Transmembrane helix</keyword>
<dbReference type="AlphaFoldDB" id="A0A8J3CMR5"/>
<feature type="transmembrane region" description="Helical" evidence="2">
    <location>
        <begin position="21"/>
        <end position="43"/>
    </location>
</feature>
<evidence type="ECO:0000313" key="4">
    <source>
        <dbReference type="Proteomes" id="UP000614287"/>
    </source>
</evidence>
<keyword evidence="2" id="KW-0812">Transmembrane</keyword>
<feature type="region of interest" description="Disordered" evidence="1">
    <location>
        <begin position="53"/>
        <end position="179"/>
    </location>
</feature>
<reference evidence="3" key="1">
    <citation type="journal article" date="2014" name="Int. J. Syst. Evol. Microbiol.">
        <title>Complete genome sequence of Corynebacterium casei LMG S-19264T (=DSM 44701T), isolated from a smear-ripened cheese.</title>
        <authorList>
            <consortium name="US DOE Joint Genome Institute (JGI-PGF)"/>
            <person name="Walter F."/>
            <person name="Albersmeier A."/>
            <person name="Kalinowski J."/>
            <person name="Ruckert C."/>
        </authorList>
    </citation>
    <scope>NUCLEOTIDE SEQUENCE</scope>
    <source>
        <strain evidence="3">KCTC 32501</strain>
    </source>
</reference>
<keyword evidence="2" id="KW-0472">Membrane</keyword>
<feature type="compositionally biased region" description="Basic and acidic residues" evidence="1">
    <location>
        <begin position="131"/>
        <end position="145"/>
    </location>
</feature>
<reference evidence="3" key="2">
    <citation type="submission" date="2020-09" db="EMBL/GenBank/DDBJ databases">
        <authorList>
            <person name="Sun Q."/>
            <person name="Kim S."/>
        </authorList>
    </citation>
    <scope>NUCLEOTIDE SEQUENCE</scope>
    <source>
        <strain evidence="3">KCTC 32501</strain>
    </source>
</reference>
<evidence type="ECO:0000256" key="1">
    <source>
        <dbReference type="SAM" id="MobiDB-lite"/>
    </source>
</evidence>
<name>A0A8J3CMR5_9BURK</name>
<gene>
    <name evidence="3" type="ORF">GCM10009007_13320</name>
</gene>
<comment type="caution">
    <text evidence="3">The sequence shown here is derived from an EMBL/GenBank/DDBJ whole genome shotgun (WGS) entry which is preliminary data.</text>
</comment>
<accession>A0A8J3CMR5</accession>